<comment type="similarity">
    <text evidence="4 9">Belongs to the HisA/HisF family.</text>
</comment>
<dbReference type="SUPFAM" id="SSF51366">
    <property type="entry name" value="Ribulose-phoshate binding barrel"/>
    <property type="match status" value="2"/>
</dbReference>
<dbReference type="PANTHER" id="PTHR21235">
    <property type="entry name" value="IMIDAZOLE GLYCEROL PHOSPHATE SYNTHASE SUBUNIT HISF/H IGP SYNTHASE SUBUNIT HISF/H"/>
    <property type="match status" value="1"/>
</dbReference>
<keyword evidence="7 9" id="KW-0368">Histidine biosynthesis</keyword>
<dbReference type="GO" id="GO:0005737">
    <property type="term" value="C:cytoplasm"/>
    <property type="evidence" value="ECO:0007669"/>
    <property type="project" value="UniProtKB-SubCell"/>
</dbReference>
<dbReference type="Proteomes" id="UP000229381">
    <property type="component" value="Unassembled WGS sequence"/>
</dbReference>
<dbReference type="InterPro" id="IPR023016">
    <property type="entry name" value="HisA/PriA"/>
</dbReference>
<gene>
    <name evidence="11" type="primary">hisA</name>
    <name evidence="11" type="ORF">COV64_01410</name>
</gene>
<evidence type="ECO:0000256" key="9">
    <source>
        <dbReference type="RuleBase" id="RU003657"/>
    </source>
</evidence>
<dbReference type="EMBL" id="PCWI01000032">
    <property type="protein sequence ID" value="PIQ98408.1"/>
    <property type="molecule type" value="Genomic_DNA"/>
</dbReference>
<dbReference type="NCBIfam" id="TIGR00007">
    <property type="entry name" value="1-(5-phosphoribosyl)-5-[(5-phosphoribosylamino)methylideneamino]imidazole-4-carboxamide isomerase"/>
    <property type="match status" value="1"/>
</dbReference>
<dbReference type="GO" id="GO:0003949">
    <property type="term" value="F:1-(5-phosphoribosyl)-5-[(5-phosphoribosylamino)methylideneamino]imidazole-4-carboxamide isomerase activity"/>
    <property type="evidence" value="ECO:0007669"/>
    <property type="project" value="UniProtKB-UniRule"/>
</dbReference>
<name>A0A2H0MP11_9BACT</name>
<evidence type="ECO:0000256" key="10">
    <source>
        <dbReference type="RuleBase" id="RU003658"/>
    </source>
</evidence>
<dbReference type="CDD" id="cd04732">
    <property type="entry name" value="HisA"/>
    <property type="match status" value="1"/>
</dbReference>
<evidence type="ECO:0000256" key="7">
    <source>
        <dbReference type="ARBA" id="ARBA00023102"/>
    </source>
</evidence>
<sequence length="393" mass="43138">MEIIPAIDIILGKCVRLAQGDYGTKKIYSSDSLKIALAFQDTGIKKLHLVDLDGAKEGKVKNWKTIEEVAKKTNLVLQVGGGFQTEKDIKRLLSLGPHQVILGTIAVREPRKLKKFLKKFGSEKIIADVGIKNGEIYFRGWQEKTKKDINSFLKSLIKLGTKTIICTDIERDGTLRGPNFSLYKKLILKFPQLKIIASGGVRNIKDLEKLSKIGASGAIIGKAIYENKISLNDLKSMAPKKIIPCLDCKKWRGKWSVVKGIKFEKLKLAGDPVKLAKKYSNEGADELAMLDISASLANRKPFFNLVKKVAKVIKIPLTVGGGIATLSDIENLLRAGADKISLNTSIVKNPNFLSEAVKKFGSERIVAAIDAKKQGKGWKVCILGGTKVTKLDA</sequence>
<evidence type="ECO:0000256" key="4">
    <source>
        <dbReference type="ARBA" id="ARBA00009667"/>
    </source>
</evidence>
<keyword evidence="8 10" id="KW-0413">Isomerase</keyword>
<evidence type="ECO:0000313" key="11">
    <source>
        <dbReference type="EMBL" id="PIQ98408.1"/>
    </source>
</evidence>
<dbReference type="AlphaFoldDB" id="A0A2H0MP11"/>
<proteinExistence type="inferred from homology"/>
<organism evidence="11 12">
    <name type="scientific">Candidatus Nealsonbacteria bacterium CG11_big_fil_rev_8_21_14_0_20_39_9</name>
    <dbReference type="NCBI Taxonomy" id="1974715"/>
    <lineage>
        <taxon>Bacteria</taxon>
        <taxon>Candidatus Nealsoniibacteriota</taxon>
    </lineage>
</organism>
<protein>
    <recommendedName>
        <fullName evidence="10">1-(5-phosphoribosyl)-5-[(5-phosphoribosylamino)methylideneamino] imidazole-4-carboxamide isomerase</fullName>
        <ecNumber evidence="10">5.3.1.16</ecNumber>
    </recommendedName>
</protein>
<evidence type="ECO:0000256" key="8">
    <source>
        <dbReference type="ARBA" id="ARBA00023235"/>
    </source>
</evidence>
<dbReference type="FunFam" id="3.20.20.70:FF:000009">
    <property type="entry name" value="1-(5-phosphoribosyl)-5-[(5-phosphoribosylamino)methylideneamino] imidazole-4-carboxamide isomerase"/>
    <property type="match status" value="1"/>
</dbReference>
<dbReference type="EC" id="5.3.1.16" evidence="10"/>
<dbReference type="InterPro" id="IPR011060">
    <property type="entry name" value="RibuloseP-bd_barrel"/>
</dbReference>
<dbReference type="Pfam" id="PF00977">
    <property type="entry name" value="His_biosynth"/>
    <property type="match status" value="2"/>
</dbReference>
<dbReference type="InterPro" id="IPR050064">
    <property type="entry name" value="IGPS_HisA/HisF"/>
</dbReference>
<evidence type="ECO:0000256" key="3">
    <source>
        <dbReference type="ARBA" id="ARBA00005133"/>
    </source>
</evidence>
<dbReference type="InterPro" id="IPR013785">
    <property type="entry name" value="Aldolase_TIM"/>
</dbReference>
<accession>A0A2H0MP11</accession>
<dbReference type="Gene3D" id="3.20.20.70">
    <property type="entry name" value="Aldolase class I"/>
    <property type="match status" value="2"/>
</dbReference>
<dbReference type="GO" id="GO:0000105">
    <property type="term" value="P:L-histidine biosynthetic process"/>
    <property type="evidence" value="ECO:0007669"/>
    <property type="project" value="UniProtKB-UniRule"/>
</dbReference>
<keyword evidence="6 9" id="KW-0028">Amino-acid biosynthesis</keyword>
<evidence type="ECO:0000313" key="12">
    <source>
        <dbReference type="Proteomes" id="UP000229381"/>
    </source>
</evidence>
<dbReference type="InterPro" id="IPR006063">
    <property type="entry name" value="HisA_bact_arch"/>
</dbReference>
<evidence type="ECO:0000256" key="5">
    <source>
        <dbReference type="ARBA" id="ARBA00022490"/>
    </source>
</evidence>
<comment type="pathway">
    <text evidence="3 10">Amino-acid biosynthesis; L-histidine biosynthesis; L-histidine from 5-phospho-alpha-D-ribose 1-diphosphate: step 4/9.</text>
</comment>
<dbReference type="GO" id="GO:0000107">
    <property type="term" value="F:imidazoleglycerol-phosphate synthase activity"/>
    <property type="evidence" value="ECO:0007669"/>
    <property type="project" value="TreeGrafter"/>
</dbReference>
<dbReference type="PANTHER" id="PTHR21235:SF2">
    <property type="entry name" value="IMIDAZOLE GLYCEROL PHOSPHATE SYNTHASE HISHF"/>
    <property type="match status" value="1"/>
</dbReference>
<feature type="non-terminal residue" evidence="11">
    <location>
        <position position="393"/>
    </location>
</feature>
<comment type="subcellular location">
    <subcellularLocation>
        <location evidence="2 10">Cytoplasm</location>
    </subcellularLocation>
</comment>
<dbReference type="UniPathway" id="UPA00031">
    <property type="reaction ID" value="UER00009"/>
</dbReference>
<comment type="caution">
    <text evidence="11">The sequence shown here is derived from an EMBL/GenBank/DDBJ whole genome shotgun (WGS) entry which is preliminary data.</text>
</comment>
<keyword evidence="5 10" id="KW-0963">Cytoplasm</keyword>
<evidence type="ECO:0000256" key="6">
    <source>
        <dbReference type="ARBA" id="ARBA00022605"/>
    </source>
</evidence>
<evidence type="ECO:0000256" key="1">
    <source>
        <dbReference type="ARBA" id="ARBA00000901"/>
    </source>
</evidence>
<dbReference type="HAMAP" id="MF_01014">
    <property type="entry name" value="HisA"/>
    <property type="match status" value="1"/>
</dbReference>
<comment type="catalytic activity">
    <reaction evidence="1 10">
        <text>1-(5-phospho-beta-D-ribosyl)-5-[(5-phospho-beta-D-ribosylamino)methylideneamino]imidazole-4-carboxamide = 5-[(5-phospho-1-deoxy-D-ribulos-1-ylimino)methylamino]-1-(5-phospho-beta-D-ribosyl)imidazole-4-carboxamide</text>
        <dbReference type="Rhea" id="RHEA:15469"/>
        <dbReference type="ChEBI" id="CHEBI:58435"/>
        <dbReference type="ChEBI" id="CHEBI:58525"/>
        <dbReference type="EC" id="5.3.1.16"/>
    </reaction>
</comment>
<reference evidence="11 12" key="1">
    <citation type="submission" date="2017-09" db="EMBL/GenBank/DDBJ databases">
        <title>Depth-based differentiation of microbial function through sediment-hosted aquifers and enrichment of novel symbionts in the deep terrestrial subsurface.</title>
        <authorList>
            <person name="Probst A.J."/>
            <person name="Ladd B."/>
            <person name="Jarett J.K."/>
            <person name="Geller-Mcgrath D.E."/>
            <person name="Sieber C.M."/>
            <person name="Emerson J.B."/>
            <person name="Anantharaman K."/>
            <person name="Thomas B.C."/>
            <person name="Malmstrom R."/>
            <person name="Stieglmeier M."/>
            <person name="Klingl A."/>
            <person name="Woyke T."/>
            <person name="Ryan C.M."/>
            <person name="Banfield J.F."/>
        </authorList>
    </citation>
    <scope>NUCLEOTIDE SEQUENCE [LARGE SCALE GENOMIC DNA]</scope>
    <source>
        <strain evidence="11">CG11_big_fil_rev_8_21_14_0_20_39_9</strain>
    </source>
</reference>
<evidence type="ECO:0000256" key="2">
    <source>
        <dbReference type="ARBA" id="ARBA00004496"/>
    </source>
</evidence>
<dbReference type="InterPro" id="IPR006062">
    <property type="entry name" value="His_biosynth"/>
</dbReference>